<protein>
    <submittedName>
        <fullName evidence="2">Uncharacterized protein</fullName>
    </submittedName>
</protein>
<organism evidence="2 3">
    <name type="scientific">Echria macrotheca</name>
    <dbReference type="NCBI Taxonomy" id="438768"/>
    <lineage>
        <taxon>Eukaryota</taxon>
        <taxon>Fungi</taxon>
        <taxon>Dikarya</taxon>
        <taxon>Ascomycota</taxon>
        <taxon>Pezizomycotina</taxon>
        <taxon>Sordariomycetes</taxon>
        <taxon>Sordariomycetidae</taxon>
        <taxon>Sordariales</taxon>
        <taxon>Schizotheciaceae</taxon>
        <taxon>Echria</taxon>
    </lineage>
</organism>
<keyword evidence="1" id="KW-0732">Signal</keyword>
<dbReference type="EMBL" id="MU839853">
    <property type="protein sequence ID" value="KAK1749716.1"/>
    <property type="molecule type" value="Genomic_DNA"/>
</dbReference>
<reference evidence="2" key="1">
    <citation type="submission" date="2023-06" db="EMBL/GenBank/DDBJ databases">
        <title>Genome-scale phylogeny and comparative genomics of the fungal order Sordariales.</title>
        <authorList>
            <consortium name="Lawrence Berkeley National Laboratory"/>
            <person name="Hensen N."/>
            <person name="Bonometti L."/>
            <person name="Westerberg I."/>
            <person name="Brannstrom I.O."/>
            <person name="Guillou S."/>
            <person name="Cros-Aarteil S."/>
            <person name="Calhoun S."/>
            <person name="Haridas S."/>
            <person name="Kuo A."/>
            <person name="Mondo S."/>
            <person name="Pangilinan J."/>
            <person name="Riley R."/>
            <person name="Labutti K."/>
            <person name="Andreopoulos B."/>
            <person name="Lipzen A."/>
            <person name="Chen C."/>
            <person name="Yanf M."/>
            <person name="Daum C."/>
            <person name="Ng V."/>
            <person name="Clum A."/>
            <person name="Steindorff A."/>
            <person name="Ohm R."/>
            <person name="Martin F."/>
            <person name="Silar P."/>
            <person name="Natvig D."/>
            <person name="Lalanne C."/>
            <person name="Gautier V."/>
            <person name="Ament-Velasquez S.L."/>
            <person name="Kruys A."/>
            <person name="Hutchinson M.I."/>
            <person name="Powell A.J."/>
            <person name="Barry K."/>
            <person name="Miller A.N."/>
            <person name="Grigoriev I.V."/>
            <person name="Debuchy R."/>
            <person name="Gladieux P."/>
            <person name="Thoren M.H."/>
            <person name="Johannesson H."/>
        </authorList>
    </citation>
    <scope>NUCLEOTIDE SEQUENCE</scope>
    <source>
        <strain evidence="2">PSN4</strain>
    </source>
</reference>
<evidence type="ECO:0000313" key="2">
    <source>
        <dbReference type="EMBL" id="KAK1749716.1"/>
    </source>
</evidence>
<proteinExistence type="predicted"/>
<sequence length="114" mass="12381">MLVSSTITGAIAGLALLAGHVAALPATDGSAQAIPEKRSRSWEIDMQDVCHTELGDEWTALKKGDHCDQWACLNQGTRAELGMDIALYCAEKYGRDAWSSCANNNAWKWRCNAP</sequence>
<comment type="caution">
    <text evidence="2">The sequence shown here is derived from an EMBL/GenBank/DDBJ whole genome shotgun (WGS) entry which is preliminary data.</text>
</comment>
<accession>A0AAJ0B132</accession>
<dbReference type="Proteomes" id="UP001239445">
    <property type="component" value="Unassembled WGS sequence"/>
</dbReference>
<feature type="chain" id="PRO_5042459950" evidence="1">
    <location>
        <begin position="24"/>
        <end position="114"/>
    </location>
</feature>
<evidence type="ECO:0000313" key="3">
    <source>
        <dbReference type="Proteomes" id="UP001239445"/>
    </source>
</evidence>
<evidence type="ECO:0000256" key="1">
    <source>
        <dbReference type="SAM" id="SignalP"/>
    </source>
</evidence>
<name>A0AAJ0B132_9PEZI</name>
<feature type="signal peptide" evidence="1">
    <location>
        <begin position="1"/>
        <end position="23"/>
    </location>
</feature>
<gene>
    <name evidence="2" type="ORF">QBC47DRAFT_440076</name>
</gene>
<dbReference type="AlphaFoldDB" id="A0AAJ0B132"/>
<keyword evidence="3" id="KW-1185">Reference proteome</keyword>